<proteinExistence type="predicted"/>
<name>A0A1G6X485_PEPNI</name>
<feature type="domain" description="RsbT co-antagonist protein RsbRD N-terminal" evidence="2">
    <location>
        <begin position="14"/>
        <end position="151"/>
    </location>
</feature>
<dbReference type="STRING" id="2741.SAMN04489866_10632"/>
<evidence type="ECO:0000313" key="4">
    <source>
        <dbReference type="Proteomes" id="UP000198995"/>
    </source>
</evidence>
<sequence length="207" mass="22923">MQRLKEFLQTHQKALRDEWFKLALSAYPETGRPFFEKVTGGFDNPVGQTIYDSLTALLAELLQDAPDEEVILAQVSNIMAIKAVQDVAPSKAASVFPAFKQVVMRAVCPKGKCQVATEELIDFFDALDTVTLYAFDVYLERRVQIYEMRLAQIKANNDILVRANLLDQALDMEDFMRCASTIGEDGGAACSSCPSARPSQSDESKGV</sequence>
<feature type="compositionally biased region" description="Low complexity" evidence="1">
    <location>
        <begin position="188"/>
        <end position="199"/>
    </location>
</feature>
<dbReference type="AlphaFoldDB" id="A0A1G6X485"/>
<dbReference type="InterPro" id="IPR025751">
    <property type="entry name" value="RsbRD_N_dom"/>
</dbReference>
<protein>
    <submittedName>
        <fullName evidence="3">RsbT co-antagonist protein rsbRD N-terminal domain-containing protein</fullName>
    </submittedName>
</protein>
<organism evidence="3 4">
    <name type="scientific">Peptococcus niger</name>
    <dbReference type="NCBI Taxonomy" id="2741"/>
    <lineage>
        <taxon>Bacteria</taxon>
        <taxon>Bacillati</taxon>
        <taxon>Bacillota</taxon>
        <taxon>Clostridia</taxon>
        <taxon>Eubacteriales</taxon>
        <taxon>Peptococcaceae</taxon>
        <taxon>Peptococcus</taxon>
    </lineage>
</organism>
<evidence type="ECO:0000313" key="3">
    <source>
        <dbReference type="EMBL" id="SDD72125.1"/>
    </source>
</evidence>
<evidence type="ECO:0000259" key="2">
    <source>
        <dbReference type="Pfam" id="PF14361"/>
    </source>
</evidence>
<dbReference type="Proteomes" id="UP000198995">
    <property type="component" value="Unassembled WGS sequence"/>
</dbReference>
<keyword evidence="4" id="KW-1185">Reference proteome</keyword>
<evidence type="ECO:0000256" key="1">
    <source>
        <dbReference type="SAM" id="MobiDB-lite"/>
    </source>
</evidence>
<feature type="region of interest" description="Disordered" evidence="1">
    <location>
        <begin position="186"/>
        <end position="207"/>
    </location>
</feature>
<accession>A0A1G6X485</accession>
<gene>
    <name evidence="3" type="ORF">SAMN04489866_10632</name>
</gene>
<dbReference type="EMBL" id="FNAF01000006">
    <property type="protein sequence ID" value="SDD72125.1"/>
    <property type="molecule type" value="Genomic_DNA"/>
</dbReference>
<dbReference type="Pfam" id="PF14361">
    <property type="entry name" value="RsbRD_N"/>
    <property type="match status" value="1"/>
</dbReference>
<reference evidence="3 4" key="1">
    <citation type="submission" date="2016-10" db="EMBL/GenBank/DDBJ databases">
        <authorList>
            <person name="de Groot N.N."/>
        </authorList>
    </citation>
    <scope>NUCLEOTIDE SEQUENCE [LARGE SCALE GENOMIC DNA]</scope>
    <source>
        <strain evidence="3 4">DSM 20475</strain>
    </source>
</reference>